<feature type="region of interest" description="Disordered" evidence="1">
    <location>
        <begin position="25"/>
        <end position="61"/>
    </location>
</feature>
<feature type="signal peptide" evidence="3">
    <location>
        <begin position="1"/>
        <end position="25"/>
    </location>
</feature>
<dbReference type="EMBL" id="RDBM01000011">
    <property type="protein sequence ID" value="TXS33414.1"/>
    <property type="molecule type" value="Genomic_DNA"/>
</dbReference>
<keyword evidence="2" id="KW-0472">Membrane</keyword>
<feature type="transmembrane region" description="Helical" evidence="2">
    <location>
        <begin position="64"/>
        <end position="83"/>
    </location>
</feature>
<comment type="caution">
    <text evidence="4">The sequence shown here is derived from an EMBL/GenBank/DDBJ whole genome shotgun (WGS) entry which is preliminary data.</text>
</comment>
<organism evidence="4">
    <name type="scientific">Streptomyces sp. gb1(2016)</name>
    <dbReference type="NCBI Taxonomy" id="1828321"/>
    <lineage>
        <taxon>Bacteria</taxon>
        <taxon>Bacillati</taxon>
        <taxon>Actinomycetota</taxon>
        <taxon>Actinomycetes</taxon>
        <taxon>Kitasatosporales</taxon>
        <taxon>Streptomycetaceae</taxon>
        <taxon>Streptomyces</taxon>
    </lineage>
</organism>
<keyword evidence="2" id="KW-1133">Transmembrane helix</keyword>
<feature type="compositionally biased region" description="Pro residues" evidence="1">
    <location>
        <begin position="28"/>
        <end position="46"/>
    </location>
</feature>
<gene>
    <name evidence="4" type="ORF">EAO74_03370</name>
</gene>
<keyword evidence="3" id="KW-0732">Signal</keyword>
<evidence type="ECO:0000256" key="1">
    <source>
        <dbReference type="SAM" id="MobiDB-lite"/>
    </source>
</evidence>
<evidence type="ECO:0000313" key="4">
    <source>
        <dbReference type="EMBL" id="TXS33414.1"/>
    </source>
</evidence>
<feature type="chain" id="PRO_5024996282" description="Tat pathway signal sequence domain protein" evidence="3">
    <location>
        <begin position="26"/>
        <end position="89"/>
    </location>
</feature>
<keyword evidence="2" id="KW-0812">Transmembrane</keyword>
<protein>
    <recommendedName>
        <fullName evidence="5">Tat pathway signal sequence domain protein</fullName>
    </recommendedName>
</protein>
<dbReference type="AlphaFoldDB" id="A0A652LCK2"/>
<proteinExistence type="predicted"/>
<evidence type="ECO:0000256" key="3">
    <source>
        <dbReference type="SAM" id="SignalP"/>
    </source>
</evidence>
<evidence type="ECO:0008006" key="5">
    <source>
        <dbReference type="Google" id="ProtNLM"/>
    </source>
</evidence>
<sequence>MYGRRTLLRLALALGVATAVNTVAAEPEPAPPPPTVRPSPPAPAPVALPTYRKPPRKTPRAGPSLVSLTLLITAPAVFAVAVLRPRSSR</sequence>
<dbReference type="RefSeq" id="WP_147982604.1">
    <property type="nucleotide sequence ID" value="NZ_RDBM01000011.1"/>
</dbReference>
<name>A0A652LCK2_9ACTN</name>
<evidence type="ECO:0000256" key="2">
    <source>
        <dbReference type="SAM" id="Phobius"/>
    </source>
</evidence>
<accession>A0A652LCK2</accession>
<reference evidence="4" key="1">
    <citation type="submission" date="2018-10" db="EMBL/GenBank/DDBJ databases">
        <authorList>
            <person name="Hariharan J."/>
            <person name="Choudoir M.J."/>
            <person name="Diebold P."/>
            <person name="Panke-Buisse K."/>
            <person name="Campbell A.N."/>
            <person name="Buckley D.H."/>
        </authorList>
    </citation>
    <scope>NUCLEOTIDE SEQUENCE</scope>
    <source>
        <strain evidence="4">Gb1</strain>
    </source>
</reference>